<dbReference type="EMBL" id="JANAVB010029820">
    <property type="protein sequence ID" value="KAJ6813991.1"/>
    <property type="molecule type" value="Genomic_DNA"/>
</dbReference>
<sequence>MARIPAATLWWSEQWRIRWRPPDGNAVAQSSTSRSGGRRDSAAEIRRCRFSDRRLELRGGRCNLRLDGPIRGGAEIQRRWHNSLGIGTGVSRYNSPIEVTREARELYSRRTLGARAFYSVGEWRHDRLGRWSSGEATGEREIRERESDVY</sequence>
<reference evidence="1" key="2">
    <citation type="submission" date="2023-04" db="EMBL/GenBank/DDBJ databases">
        <authorList>
            <person name="Bruccoleri R.E."/>
            <person name="Oakeley E.J."/>
            <person name="Faust A.-M."/>
            <person name="Dessus-Babus S."/>
            <person name="Altorfer M."/>
            <person name="Burckhardt D."/>
            <person name="Oertli M."/>
            <person name="Naumann U."/>
            <person name="Petersen F."/>
            <person name="Wong J."/>
        </authorList>
    </citation>
    <scope>NUCLEOTIDE SEQUENCE</scope>
    <source>
        <strain evidence="1">GSM-AAB239-AS_SAM_17_03QT</strain>
        <tissue evidence="1">Leaf</tissue>
    </source>
</reference>
<proteinExistence type="predicted"/>
<evidence type="ECO:0000313" key="2">
    <source>
        <dbReference type="Proteomes" id="UP001140949"/>
    </source>
</evidence>
<dbReference type="AlphaFoldDB" id="A0AAX6FDB2"/>
<accession>A0AAX6FDB2</accession>
<organism evidence="1 2">
    <name type="scientific">Iris pallida</name>
    <name type="common">Sweet iris</name>
    <dbReference type="NCBI Taxonomy" id="29817"/>
    <lineage>
        <taxon>Eukaryota</taxon>
        <taxon>Viridiplantae</taxon>
        <taxon>Streptophyta</taxon>
        <taxon>Embryophyta</taxon>
        <taxon>Tracheophyta</taxon>
        <taxon>Spermatophyta</taxon>
        <taxon>Magnoliopsida</taxon>
        <taxon>Liliopsida</taxon>
        <taxon>Asparagales</taxon>
        <taxon>Iridaceae</taxon>
        <taxon>Iridoideae</taxon>
        <taxon>Irideae</taxon>
        <taxon>Iris</taxon>
    </lineage>
</organism>
<protein>
    <submittedName>
        <fullName evidence="1">Uncharacterized protein</fullName>
    </submittedName>
</protein>
<gene>
    <name evidence="1" type="ORF">M6B38_139645</name>
</gene>
<reference evidence="1" key="1">
    <citation type="journal article" date="2023" name="GigaByte">
        <title>Genome assembly of the bearded iris, Iris pallida Lam.</title>
        <authorList>
            <person name="Bruccoleri R.E."/>
            <person name="Oakeley E.J."/>
            <person name="Faust A.M.E."/>
            <person name="Altorfer M."/>
            <person name="Dessus-Babus S."/>
            <person name="Burckhardt D."/>
            <person name="Oertli M."/>
            <person name="Naumann U."/>
            <person name="Petersen F."/>
            <person name="Wong J."/>
        </authorList>
    </citation>
    <scope>NUCLEOTIDE SEQUENCE</scope>
    <source>
        <strain evidence="1">GSM-AAB239-AS_SAM_17_03QT</strain>
    </source>
</reference>
<dbReference type="Proteomes" id="UP001140949">
    <property type="component" value="Unassembled WGS sequence"/>
</dbReference>
<keyword evidence="2" id="KW-1185">Reference proteome</keyword>
<name>A0AAX6FDB2_IRIPA</name>
<comment type="caution">
    <text evidence="1">The sequence shown here is derived from an EMBL/GenBank/DDBJ whole genome shotgun (WGS) entry which is preliminary data.</text>
</comment>
<evidence type="ECO:0000313" key="1">
    <source>
        <dbReference type="EMBL" id="KAJ6813991.1"/>
    </source>
</evidence>